<keyword evidence="1" id="KW-0472">Membrane</keyword>
<organism evidence="2 3">
    <name type="scientific">Marinobacter subterrani</name>
    <dbReference type="NCBI Taxonomy" id="1658765"/>
    <lineage>
        <taxon>Bacteria</taxon>
        <taxon>Pseudomonadati</taxon>
        <taxon>Pseudomonadota</taxon>
        <taxon>Gammaproteobacteria</taxon>
        <taxon>Pseudomonadales</taxon>
        <taxon>Marinobacteraceae</taxon>
        <taxon>Marinobacter</taxon>
    </lineage>
</organism>
<keyword evidence="1" id="KW-0812">Transmembrane</keyword>
<gene>
    <name evidence="2" type="ORF">Msub_11492</name>
</gene>
<dbReference type="Pfam" id="PF11351">
    <property type="entry name" value="GTA_holin_3TM"/>
    <property type="match status" value="1"/>
</dbReference>
<feature type="transmembrane region" description="Helical" evidence="1">
    <location>
        <begin position="105"/>
        <end position="127"/>
    </location>
</feature>
<comment type="caution">
    <text evidence="2">The sequence shown here is derived from an EMBL/GenBank/DDBJ whole genome shotgun (WGS) entry which is preliminary data.</text>
</comment>
<protein>
    <recommendedName>
        <fullName evidence="4">Holin of 3TMs, for gene-transfer release</fullName>
    </recommendedName>
</protein>
<name>A0A0J7M2Q2_9GAMM</name>
<feature type="transmembrane region" description="Helical" evidence="1">
    <location>
        <begin position="73"/>
        <end position="93"/>
    </location>
</feature>
<evidence type="ECO:0000313" key="3">
    <source>
        <dbReference type="Proteomes" id="UP000036102"/>
    </source>
</evidence>
<dbReference type="EMBL" id="LFBU01000001">
    <property type="protein sequence ID" value="KMQ75290.1"/>
    <property type="molecule type" value="Genomic_DNA"/>
</dbReference>
<dbReference type="RefSeq" id="WP_197083800.1">
    <property type="nucleotide sequence ID" value="NZ_LFBU01000001.1"/>
</dbReference>
<dbReference type="PATRIC" id="fig|1658765.3.peg.1486"/>
<keyword evidence="1" id="KW-1133">Transmembrane helix</keyword>
<dbReference type="AlphaFoldDB" id="A0A0J7M2Q2"/>
<evidence type="ECO:0000313" key="2">
    <source>
        <dbReference type="EMBL" id="KMQ75290.1"/>
    </source>
</evidence>
<dbReference type="STRING" id="1658765.Msub_11492"/>
<sequence length="143" mass="15474">MSLTIPVIDGLLDIGGKLIDRVFPDPEQAAKAKAELVTLQQRGELKELETRMSAILAEANSSDPWTSRARPSFMYVIYLMILASIPMGILHAVNPEAAVSIAEGMKAWLAAIPDSLWTLFGVGYVGYATARSVDKRSILKGKG</sequence>
<keyword evidence="3" id="KW-1185">Reference proteome</keyword>
<evidence type="ECO:0000256" key="1">
    <source>
        <dbReference type="SAM" id="Phobius"/>
    </source>
</evidence>
<evidence type="ECO:0008006" key="4">
    <source>
        <dbReference type="Google" id="ProtNLM"/>
    </source>
</evidence>
<dbReference type="Proteomes" id="UP000036102">
    <property type="component" value="Unassembled WGS sequence"/>
</dbReference>
<proteinExistence type="predicted"/>
<dbReference type="InterPro" id="IPR021497">
    <property type="entry name" value="GTA_holin_3TM"/>
</dbReference>
<reference evidence="2 3" key="1">
    <citation type="submission" date="2015-06" db="EMBL/GenBank/DDBJ databases">
        <title>Marinobacter subterrani, a genetically tractable neutrophilic iron-oxidizing strain isolated from the Soudan Iron Mine.</title>
        <authorList>
            <person name="Bonis B.M."/>
            <person name="Gralnick J.A."/>
        </authorList>
    </citation>
    <scope>NUCLEOTIDE SEQUENCE [LARGE SCALE GENOMIC DNA]</scope>
    <source>
        <strain evidence="2 3">JG233</strain>
    </source>
</reference>
<accession>A0A0J7M2Q2</accession>